<feature type="domain" description="Methyltransferase FkbM" evidence="1">
    <location>
        <begin position="98"/>
        <end position="261"/>
    </location>
</feature>
<sequence length="294" mass="34169">MYLKEKIKDLLPAPVFRLAKKIWVYFFMNPNSLIMKIWLVNFRQPEFVPICFNGYSFDILIDPKNGRVDNFIFINRVWDEMISDVLLDNLYPGGTFIDVGANIGYFSLLASRLVGGNGTVQAFEPVKQLSTQFSTSIRKNNFDNIYLHRYACGSETREMDIMVNKQNVGGSSLIEAKNPLGSIHERIQIRKMDDMLKNIQHIDMIKIDVEGYEFEVLKGAENLIKKHKPKIIFEFNPVIYEASLTGSSLQLLKFLTEHHYVIQTLRGELLFEKDFPKLIERLKRSNRQIDLFCK</sequence>
<name>A0A1G2T137_9BACT</name>
<dbReference type="InterPro" id="IPR006342">
    <property type="entry name" value="FkbM_mtfrase"/>
</dbReference>
<dbReference type="Gene3D" id="3.40.50.150">
    <property type="entry name" value="Vaccinia Virus protein VP39"/>
    <property type="match status" value="1"/>
</dbReference>
<dbReference type="Pfam" id="PF05050">
    <property type="entry name" value="Methyltransf_21"/>
    <property type="match status" value="1"/>
</dbReference>
<dbReference type="EMBL" id="MHVH01000004">
    <property type="protein sequence ID" value="OHA90539.1"/>
    <property type="molecule type" value="Genomic_DNA"/>
</dbReference>
<organism evidence="2 3">
    <name type="scientific">Candidatus Zambryskibacteria bacterium RIFCSPHIGHO2_01_FULL_46_25</name>
    <dbReference type="NCBI Taxonomy" id="1802738"/>
    <lineage>
        <taxon>Bacteria</taxon>
        <taxon>Candidatus Zambryskiibacteriota</taxon>
    </lineage>
</organism>
<gene>
    <name evidence="2" type="ORF">A2838_01005</name>
</gene>
<proteinExistence type="predicted"/>
<dbReference type="Proteomes" id="UP000178107">
    <property type="component" value="Unassembled WGS sequence"/>
</dbReference>
<dbReference type="NCBIfam" id="TIGR01444">
    <property type="entry name" value="fkbM_fam"/>
    <property type="match status" value="1"/>
</dbReference>
<dbReference type="PANTHER" id="PTHR34203">
    <property type="entry name" value="METHYLTRANSFERASE, FKBM FAMILY PROTEIN"/>
    <property type="match status" value="1"/>
</dbReference>
<comment type="caution">
    <text evidence="2">The sequence shown here is derived from an EMBL/GenBank/DDBJ whole genome shotgun (WGS) entry which is preliminary data.</text>
</comment>
<evidence type="ECO:0000313" key="3">
    <source>
        <dbReference type="Proteomes" id="UP000178107"/>
    </source>
</evidence>
<dbReference type="InterPro" id="IPR029063">
    <property type="entry name" value="SAM-dependent_MTases_sf"/>
</dbReference>
<evidence type="ECO:0000259" key="1">
    <source>
        <dbReference type="Pfam" id="PF05050"/>
    </source>
</evidence>
<evidence type="ECO:0000313" key="2">
    <source>
        <dbReference type="EMBL" id="OHA90539.1"/>
    </source>
</evidence>
<dbReference type="InterPro" id="IPR052514">
    <property type="entry name" value="SAM-dependent_MTase"/>
</dbReference>
<dbReference type="AlphaFoldDB" id="A0A1G2T137"/>
<dbReference type="SUPFAM" id="SSF53335">
    <property type="entry name" value="S-adenosyl-L-methionine-dependent methyltransferases"/>
    <property type="match status" value="1"/>
</dbReference>
<reference evidence="2 3" key="1">
    <citation type="journal article" date="2016" name="Nat. Commun.">
        <title>Thousands of microbial genomes shed light on interconnected biogeochemical processes in an aquifer system.</title>
        <authorList>
            <person name="Anantharaman K."/>
            <person name="Brown C.T."/>
            <person name="Hug L.A."/>
            <person name="Sharon I."/>
            <person name="Castelle C.J."/>
            <person name="Probst A.J."/>
            <person name="Thomas B.C."/>
            <person name="Singh A."/>
            <person name="Wilkins M.J."/>
            <person name="Karaoz U."/>
            <person name="Brodie E.L."/>
            <person name="Williams K.H."/>
            <person name="Hubbard S.S."/>
            <person name="Banfield J.F."/>
        </authorList>
    </citation>
    <scope>NUCLEOTIDE SEQUENCE [LARGE SCALE GENOMIC DNA]</scope>
</reference>
<protein>
    <recommendedName>
        <fullName evidence="1">Methyltransferase FkbM domain-containing protein</fullName>
    </recommendedName>
</protein>
<accession>A0A1G2T137</accession>
<dbReference type="PANTHER" id="PTHR34203:SF15">
    <property type="entry name" value="SLL1173 PROTEIN"/>
    <property type="match status" value="1"/>
</dbReference>